<evidence type="ECO:0000259" key="2">
    <source>
        <dbReference type="Pfam" id="PF13739"/>
    </source>
</evidence>
<protein>
    <recommendedName>
        <fullName evidence="5">Deacetylase PdaC domain-containing protein</fullName>
    </recommendedName>
</protein>
<gene>
    <name evidence="3" type="ORF">Gilli_2198</name>
</gene>
<dbReference type="Proteomes" id="UP000003844">
    <property type="component" value="Unassembled WGS sequence"/>
</dbReference>
<evidence type="ECO:0000259" key="1">
    <source>
        <dbReference type="Pfam" id="PF11738"/>
    </source>
</evidence>
<dbReference type="STRING" id="865937.Gilli_2198"/>
<feature type="domain" description="DUF3298" evidence="1">
    <location>
        <begin position="152"/>
        <end position="227"/>
    </location>
</feature>
<evidence type="ECO:0008006" key="5">
    <source>
        <dbReference type="Google" id="ProtNLM"/>
    </source>
</evidence>
<proteinExistence type="predicted"/>
<dbReference type="Pfam" id="PF11738">
    <property type="entry name" value="DUF3298"/>
    <property type="match status" value="1"/>
</dbReference>
<dbReference type="EMBL" id="JH594606">
    <property type="protein sequence ID" value="EHQ02831.1"/>
    <property type="molecule type" value="Genomic_DNA"/>
</dbReference>
<evidence type="ECO:0000313" key="3">
    <source>
        <dbReference type="EMBL" id="EHQ02831.1"/>
    </source>
</evidence>
<dbReference type="InterPro" id="IPR037126">
    <property type="entry name" value="PdaC/RsiV-like_sf"/>
</dbReference>
<reference evidence="4" key="1">
    <citation type="journal article" date="2012" name="Stand. Genomic Sci.">
        <title>Genome sequence of the Antarctic rhodopsins-containing flavobacterium Gillisia limnaea type strain (R-8282(T)).</title>
        <authorList>
            <person name="Riedel T."/>
            <person name="Held B."/>
            <person name="Nolan M."/>
            <person name="Lucas S."/>
            <person name="Lapidus A."/>
            <person name="Tice H."/>
            <person name="Del Rio T.G."/>
            <person name="Cheng J.F."/>
            <person name="Han C."/>
            <person name="Tapia R."/>
            <person name="Goodwin L.A."/>
            <person name="Pitluck S."/>
            <person name="Liolios K."/>
            <person name="Mavromatis K."/>
            <person name="Pagani I."/>
            <person name="Ivanova N."/>
            <person name="Mikhailova N."/>
            <person name="Pati A."/>
            <person name="Chen A."/>
            <person name="Palaniappan K."/>
            <person name="Land M."/>
            <person name="Rohde M."/>
            <person name="Tindall B.J."/>
            <person name="Detter J.C."/>
            <person name="Goker M."/>
            <person name="Bristow J."/>
            <person name="Eisen J.A."/>
            <person name="Markowitz V."/>
            <person name="Hugenholtz P."/>
            <person name="Kyrpides N.C."/>
            <person name="Klenk H.P."/>
            <person name="Woyke T."/>
        </authorList>
    </citation>
    <scope>NUCLEOTIDE SEQUENCE [LARGE SCALE GENOMIC DNA]</scope>
    <source>
        <strain evidence="4">DSM 15749 / LMG 21470 / R-8282</strain>
    </source>
</reference>
<feature type="domain" description="Deacetylase PdaC" evidence="2">
    <location>
        <begin position="30"/>
        <end position="134"/>
    </location>
</feature>
<dbReference type="InterPro" id="IPR021729">
    <property type="entry name" value="DUF3298"/>
</dbReference>
<dbReference type="Gene3D" id="3.90.640.20">
    <property type="entry name" value="Heat-shock cognate protein, ATPase"/>
    <property type="match status" value="1"/>
</dbReference>
<accession>H2BUY3</accession>
<keyword evidence="4" id="KW-1185">Reference proteome</keyword>
<sequence>MVGCKNEDEALNFEEFFIEEVSETDCDFEEENCAFISIHTPFAQDVGPRSRTINQNIEEHILGMVDYQEMKNLGSLEELAQRFIDDYEASAEEFPEYNIPWEASVEGRIVHNSPELISLEYKIGLFTGGAHGYTSVSFLNLNPETGEVFSNKDLFTTGFNSYAEKIFRKKNSIPEDGPINSTGFFFEEDTFQLPKNIGFLKNKIILRYNAYEVASYAEGGIQLEIPLEEVEEFIKIL</sequence>
<organism evidence="3 4">
    <name type="scientific">Gillisia limnaea (strain DSM 15749 / LMG 21470 / R-8282)</name>
    <dbReference type="NCBI Taxonomy" id="865937"/>
    <lineage>
        <taxon>Bacteria</taxon>
        <taxon>Pseudomonadati</taxon>
        <taxon>Bacteroidota</taxon>
        <taxon>Flavobacteriia</taxon>
        <taxon>Flavobacteriales</taxon>
        <taxon>Flavobacteriaceae</taxon>
        <taxon>Gillisia</taxon>
    </lineage>
</organism>
<dbReference type="AlphaFoldDB" id="H2BUY3"/>
<name>H2BUY3_GILLR</name>
<dbReference type="Gene3D" id="3.30.565.40">
    <property type="entry name" value="Fervidobacterium nodosum Rt17-B1 like"/>
    <property type="match status" value="1"/>
</dbReference>
<dbReference type="Pfam" id="PF13739">
    <property type="entry name" value="PdaC"/>
    <property type="match status" value="1"/>
</dbReference>
<dbReference type="InterPro" id="IPR025303">
    <property type="entry name" value="PdaC"/>
</dbReference>
<dbReference type="eggNOG" id="ENOG502Z967">
    <property type="taxonomic scope" value="Bacteria"/>
</dbReference>
<dbReference type="HOGENOM" id="CLU_083883_1_1_10"/>
<evidence type="ECO:0000313" key="4">
    <source>
        <dbReference type="Proteomes" id="UP000003844"/>
    </source>
</evidence>